<evidence type="ECO:0000256" key="6">
    <source>
        <dbReference type="ARBA" id="ARBA00022692"/>
    </source>
</evidence>
<evidence type="ECO:0000256" key="7">
    <source>
        <dbReference type="ARBA" id="ARBA00022989"/>
    </source>
</evidence>
<accession>A0A9X7W0J1</accession>
<dbReference type="SUPFAM" id="SSF103473">
    <property type="entry name" value="MFS general substrate transporter"/>
    <property type="match status" value="1"/>
</dbReference>
<proteinExistence type="inferred from homology"/>
<dbReference type="PANTHER" id="PTHR23535:SF2">
    <property type="entry name" value="SUGAR EFFLUX TRANSPORTER A-RELATED"/>
    <property type="match status" value="1"/>
</dbReference>
<feature type="transmembrane region" description="Helical" evidence="10">
    <location>
        <begin position="407"/>
        <end position="423"/>
    </location>
</feature>
<dbReference type="GO" id="GO:0005886">
    <property type="term" value="C:plasma membrane"/>
    <property type="evidence" value="ECO:0007669"/>
    <property type="project" value="UniProtKB-SubCell"/>
</dbReference>
<keyword evidence="3" id="KW-0813">Transport</keyword>
<keyword evidence="6 10" id="KW-0812">Transmembrane</keyword>
<feature type="transmembrane region" description="Helical" evidence="10">
    <location>
        <begin position="318"/>
        <end position="337"/>
    </location>
</feature>
<dbReference type="AlphaFoldDB" id="A0A9X7W0J1"/>
<dbReference type="InterPro" id="IPR011701">
    <property type="entry name" value="MFS"/>
</dbReference>
<keyword evidence="5" id="KW-0762">Sugar transport</keyword>
<evidence type="ECO:0000259" key="11">
    <source>
        <dbReference type="PROSITE" id="PS50850"/>
    </source>
</evidence>
<feature type="region of interest" description="Disordered" evidence="9">
    <location>
        <begin position="210"/>
        <end position="234"/>
    </location>
</feature>
<evidence type="ECO:0000256" key="2">
    <source>
        <dbReference type="ARBA" id="ARBA00006523"/>
    </source>
</evidence>
<evidence type="ECO:0000256" key="1">
    <source>
        <dbReference type="ARBA" id="ARBA00004651"/>
    </source>
</evidence>
<feature type="transmembrane region" description="Helical" evidence="10">
    <location>
        <begin position="385"/>
        <end position="401"/>
    </location>
</feature>
<reference evidence="12 13" key="1">
    <citation type="submission" date="2021-02" db="EMBL/GenBank/DDBJ databases">
        <title>Alicyclobacillus curvatus sp. nov. and Alicyclobacillus mengziensis sp. nov., two acidophilic bacteria isolated from acid mine drainage.</title>
        <authorList>
            <person name="Huang Y."/>
        </authorList>
    </citation>
    <scope>NUCLEOTIDE SEQUENCE [LARGE SCALE GENOMIC DNA]</scope>
    <source>
        <strain evidence="12 13">S30H14</strain>
    </source>
</reference>
<name>A0A9X7W0J1_9BACL</name>
<keyword evidence="4" id="KW-1003">Cell membrane</keyword>
<sequence length="453" mass="49107">MRQSAMNASTSRRFPGFLTLSLAITLIGIGLSITRPYLSLFYSNIIHMSPIRLGVFTFINGAGGIVASTWLGKLSDSRSSKKDIMLFSTVCGGLGYVSFLVIHSYWPLLIVSTLLLGLGSATYPQLFAYAREVARLRYHGDATVAISTLRSFFSLAWVIGPLLGTWVLSLFGYQGIFTSTGMVFAFVFLLVLLRLQRHLKAQTEARTASQFESRTASQPKTQTDATETSAQSDRARTGSTVSLWLTLKRTEVWMSSISFVAVSTAMTMNMMYMPLFVTRTLFASEHVVGWVFSLSAGLEIPVMIGLSAIAARVGKRMLLLAGSIFGTAYYLGMALAGTTWEVLALQILCAVFVSIAVSIGMSYFQDFMPDAPGSATTLYSNTSNLGSMAGSLLGGVVAQALGFRSVFWFSVVLGIISYVFLLQRPSRVILSSSDDPSTTNPLVLQNSSVTLSE</sequence>
<protein>
    <submittedName>
        <fullName evidence="12">Sugar efflux transporter</fullName>
    </submittedName>
</protein>
<evidence type="ECO:0000256" key="9">
    <source>
        <dbReference type="SAM" id="MobiDB-lite"/>
    </source>
</evidence>
<gene>
    <name evidence="12" type="ORF">JZ786_22225</name>
</gene>
<dbReference type="CDD" id="cd17471">
    <property type="entry name" value="MFS_Set"/>
    <property type="match status" value="1"/>
</dbReference>
<feature type="transmembrane region" description="Helical" evidence="10">
    <location>
        <begin position="108"/>
        <end position="130"/>
    </location>
</feature>
<dbReference type="Proteomes" id="UP000663505">
    <property type="component" value="Chromosome"/>
</dbReference>
<dbReference type="InterPro" id="IPR020846">
    <property type="entry name" value="MFS_dom"/>
</dbReference>
<evidence type="ECO:0000256" key="5">
    <source>
        <dbReference type="ARBA" id="ARBA00022597"/>
    </source>
</evidence>
<organism evidence="12 13">
    <name type="scientific">Alicyclobacillus mengziensis</name>
    <dbReference type="NCBI Taxonomy" id="2931921"/>
    <lineage>
        <taxon>Bacteria</taxon>
        <taxon>Bacillati</taxon>
        <taxon>Bacillota</taxon>
        <taxon>Bacilli</taxon>
        <taxon>Bacillales</taxon>
        <taxon>Alicyclobacillaceae</taxon>
        <taxon>Alicyclobacillus</taxon>
    </lineage>
</organism>
<evidence type="ECO:0000313" key="12">
    <source>
        <dbReference type="EMBL" id="QSO47093.1"/>
    </source>
</evidence>
<evidence type="ECO:0000256" key="3">
    <source>
        <dbReference type="ARBA" id="ARBA00022448"/>
    </source>
</evidence>
<feature type="transmembrane region" description="Helical" evidence="10">
    <location>
        <begin position="51"/>
        <end position="72"/>
    </location>
</feature>
<dbReference type="Gene3D" id="1.20.1250.20">
    <property type="entry name" value="MFS general substrate transporter like domains"/>
    <property type="match status" value="2"/>
</dbReference>
<feature type="domain" description="Major facilitator superfamily (MFS) profile" evidence="11">
    <location>
        <begin position="16"/>
        <end position="429"/>
    </location>
</feature>
<feature type="transmembrane region" description="Helical" evidence="10">
    <location>
        <begin position="84"/>
        <end position="102"/>
    </location>
</feature>
<feature type="transmembrane region" description="Helical" evidence="10">
    <location>
        <begin position="252"/>
        <end position="275"/>
    </location>
</feature>
<dbReference type="PANTHER" id="PTHR23535">
    <property type="entry name" value="SUGAR EFFLUX TRANSPORTER A-RELATED"/>
    <property type="match status" value="1"/>
</dbReference>
<feature type="transmembrane region" description="Helical" evidence="10">
    <location>
        <begin position="287"/>
        <end position="311"/>
    </location>
</feature>
<evidence type="ECO:0000256" key="4">
    <source>
        <dbReference type="ARBA" id="ARBA00022475"/>
    </source>
</evidence>
<keyword evidence="8 10" id="KW-0472">Membrane</keyword>
<dbReference type="EMBL" id="CP071182">
    <property type="protein sequence ID" value="QSO47093.1"/>
    <property type="molecule type" value="Genomic_DNA"/>
</dbReference>
<keyword evidence="7 10" id="KW-1133">Transmembrane helix</keyword>
<evidence type="ECO:0000256" key="10">
    <source>
        <dbReference type="SAM" id="Phobius"/>
    </source>
</evidence>
<comment type="similarity">
    <text evidence="2">Belongs to the major facilitator superfamily. Set transporter family.</text>
</comment>
<comment type="subcellular location">
    <subcellularLocation>
        <location evidence="1">Cell membrane</location>
        <topology evidence="1">Multi-pass membrane protein</topology>
    </subcellularLocation>
</comment>
<dbReference type="Pfam" id="PF07690">
    <property type="entry name" value="MFS_1"/>
    <property type="match status" value="1"/>
</dbReference>
<evidence type="ECO:0000313" key="13">
    <source>
        <dbReference type="Proteomes" id="UP000663505"/>
    </source>
</evidence>
<dbReference type="GO" id="GO:0022857">
    <property type="term" value="F:transmembrane transporter activity"/>
    <property type="evidence" value="ECO:0007669"/>
    <property type="project" value="InterPro"/>
</dbReference>
<keyword evidence="13" id="KW-1185">Reference proteome</keyword>
<evidence type="ECO:0000256" key="8">
    <source>
        <dbReference type="ARBA" id="ARBA00023136"/>
    </source>
</evidence>
<dbReference type="InterPro" id="IPR036259">
    <property type="entry name" value="MFS_trans_sf"/>
</dbReference>
<dbReference type="RefSeq" id="WP_206656455.1">
    <property type="nucleotide sequence ID" value="NZ_CP071182.1"/>
</dbReference>
<dbReference type="KEGG" id="afx:JZ786_22225"/>
<dbReference type="PROSITE" id="PS50850">
    <property type="entry name" value="MFS"/>
    <property type="match status" value="1"/>
</dbReference>
<feature type="transmembrane region" description="Helical" evidence="10">
    <location>
        <begin position="343"/>
        <end position="364"/>
    </location>
</feature>
<feature type="transmembrane region" description="Helical" evidence="10">
    <location>
        <begin position="171"/>
        <end position="193"/>
    </location>
</feature>